<comment type="similarity">
    <text evidence="3">In the C-terminal section; belongs to the TRAFAC class myosin-kinesin ATPase superfamily. Myosin family.</text>
</comment>
<feature type="region of interest" description="Disordered" evidence="22">
    <location>
        <begin position="864"/>
        <end position="889"/>
    </location>
</feature>
<feature type="region of interest" description="Disordered" evidence="22">
    <location>
        <begin position="1302"/>
        <end position="1332"/>
    </location>
</feature>
<dbReference type="InterPro" id="IPR011009">
    <property type="entry name" value="Kinase-like_dom_sf"/>
</dbReference>
<keyword evidence="10 21" id="KW-0547">Nucleotide-binding</keyword>
<name>A0AAU9V437_EUPED</name>
<dbReference type="GO" id="GO:0016459">
    <property type="term" value="C:myosin complex"/>
    <property type="evidence" value="ECO:0007669"/>
    <property type="project" value="UniProtKB-KW"/>
</dbReference>
<keyword evidence="5" id="KW-0963">Cytoplasm</keyword>
<feature type="compositionally biased region" description="Polar residues" evidence="22">
    <location>
        <begin position="864"/>
        <end position="875"/>
    </location>
</feature>
<evidence type="ECO:0000313" key="26">
    <source>
        <dbReference type="Proteomes" id="UP001153954"/>
    </source>
</evidence>
<gene>
    <name evidence="25" type="ORF">EEDITHA_LOCUS19269</name>
</gene>
<feature type="domain" description="Myosin motor" evidence="24">
    <location>
        <begin position="331"/>
        <end position="1047"/>
    </location>
</feature>
<dbReference type="SMART" id="SM00015">
    <property type="entry name" value="IQ"/>
    <property type="match status" value="2"/>
</dbReference>
<keyword evidence="6" id="KW-0723">Serine/threonine-protein kinase</keyword>
<keyword evidence="18" id="KW-0844">Vision</keyword>
<evidence type="ECO:0000259" key="23">
    <source>
        <dbReference type="PROSITE" id="PS50011"/>
    </source>
</evidence>
<evidence type="ECO:0000256" key="3">
    <source>
        <dbReference type="ARBA" id="ARBA00006998"/>
    </source>
</evidence>
<dbReference type="Gene3D" id="1.20.120.720">
    <property type="entry name" value="Myosin VI head, motor domain, U50 subdomain"/>
    <property type="match status" value="1"/>
</dbReference>
<evidence type="ECO:0000259" key="24">
    <source>
        <dbReference type="PROSITE" id="PS51456"/>
    </source>
</evidence>
<keyword evidence="7" id="KW-0716">Sensory transduction</keyword>
<reference evidence="25" key="1">
    <citation type="submission" date="2022-03" db="EMBL/GenBank/DDBJ databases">
        <authorList>
            <person name="Tunstrom K."/>
        </authorList>
    </citation>
    <scope>NUCLEOTIDE SEQUENCE</scope>
</reference>
<evidence type="ECO:0000256" key="1">
    <source>
        <dbReference type="ARBA" id="ARBA00004245"/>
    </source>
</evidence>
<keyword evidence="26" id="KW-1185">Reference proteome</keyword>
<evidence type="ECO:0000256" key="14">
    <source>
        <dbReference type="ARBA" id="ARBA00023175"/>
    </source>
</evidence>
<dbReference type="Gene3D" id="3.40.850.10">
    <property type="entry name" value="Kinesin motor domain"/>
    <property type="match status" value="1"/>
</dbReference>
<evidence type="ECO:0000256" key="7">
    <source>
        <dbReference type="ARBA" id="ARBA00022606"/>
    </source>
</evidence>
<protein>
    <recommendedName>
        <fullName evidence="4">non-specific serine/threonine protein kinase</fullName>
        <ecNumber evidence="4">2.7.11.1</ecNumber>
    </recommendedName>
</protein>
<dbReference type="SUPFAM" id="SSF52540">
    <property type="entry name" value="P-loop containing nucleoside triphosphate hydrolases"/>
    <property type="match status" value="1"/>
</dbReference>
<dbReference type="GO" id="GO:0000146">
    <property type="term" value="F:microfilament motor activity"/>
    <property type="evidence" value="ECO:0007669"/>
    <property type="project" value="TreeGrafter"/>
</dbReference>
<feature type="compositionally biased region" description="Basic and acidic residues" evidence="22">
    <location>
        <begin position="1398"/>
        <end position="1410"/>
    </location>
</feature>
<dbReference type="GO" id="GO:0005737">
    <property type="term" value="C:cytoplasm"/>
    <property type="evidence" value="ECO:0007669"/>
    <property type="project" value="UniProtKB-ARBA"/>
</dbReference>
<feature type="compositionally biased region" description="Polar residues" evidence="22">
    <location>
        <begin position="1436"/>
        <end position="1452"/>
    </location>
</feature>
<comment type="subcellular location">
    <subcellularLocation>
        <location evidence="2">Cell projection</location>
    </subcellularLocation>
    <subcellularLocation>
        <location evidence="1">Cytoplasm</location>
        <location evidence="1">Cytoskeleton</location>
    </subcellularLocation>
</comment>
<dbReference type="SMART" id="SM00242">
    <property type="entry name" value="MYSc"/>
    <property type="match status" value="1"/>
</dbReference>
<evidence type="ECO:0000256" key="13">
    <source>
        <dbReference type="ARBA" id="ARBA00023123"/>
    </source>
</evidence>
<dbReference type="PRINTS" id="PR00193">
    <property type="entry name" value="MYOSINHEAVY"/>
</dbReference>
<keyword evidence="12 21" id="KW-0067">ATP-binding</keyword>
<dbReference type="Gene3D" id="6.20.240.20">
    <property type="match status" value="1"/>
</dbReference>
<evidence type="ECO:0000256" key="18">
    <source>
        <dbReference type="ARBA" id="ARBA00023305"/>
    </source>
</evidence>
<evidence type="ECO:0000256" key="15">
    <source>
        <dbReference type="ARBA" id="ARBA00023203"/>
    </source>
</evidence>
<feature type="region of interest" description="Disordered" evidence="22">
    <location>
        <begin position="1363"/>
        <end position="1419"/>
    </location>
</feature>
<evidence type="ECO:0000256" key="11">
    <source>
        <dbReference type="ARBA" id="ARBA00022777"/>
    </source>
</evidence>
<organism evidence="25 26">
    <name type="scientific">Euphydryas editha</name>
    <name type="common">Edith's checkerspot</name>
    <dbReference type="NCBI Taxonomy" id="104508"/>
    <lineage>
        <taxon>Eukaryota</taxon>
        <taxon>Metazoa</taxon>
        <taxon>Ecdysozoa</taxon>
        <taxon>Arthropoda</taxon>
        <taxon>Hexapoda</taxon>
        <taxon>Insecta</taxon>
        <taxon>Pterygota</taxon>
        <taxon>Neoptera</taxon>
        <taxon>Endopterygota</taxon>
        <taxon>Lepidoptera</taxon>
        <taxon>Glossata</taxon>
        <taxon>Ditrysia</taxon>
        <taxon>Papilionoidea</taxon>
        <taxon>Nymphalidae</taxon>
        <taxon>Nymphalinae</taxon>
        <taxon>Euphydryas</taxon>
    </lineage>
</organism>
<dbReference type="InterPro" id="IPR052409">
    <property type="entry name" value="Myosin-III_kinase_activity"/>
</dbReference>
<evidence type="ECO:0000256" key="21">
    <source>
        <dbReference type="PROSITE-ProRule" id="PRU00782"/>
    </source>
</evidence>
<comment type="catalytic activity">
    <reaction evidence="19">
        <text>L-threonyl-[protein] + ATP = O-phospho-L-threonyl-[protein] + ADP + H(+)</text>
        <dbReference type="Rhea" id="RHEA:46608"/>
        <dbReference type="Rhea" id="RHEA-COMP:11060"/>
        <dbReference type="Rhea" id="RHEA-COMP:11605"/>
        <dbReference type="ChEBI" id="CHEBI:15378"/>
        <dbReference type="ChEBI" id="CHEBI:30013"/>
        <dbReference type="ChEBI" id="CHEBI:30616"/>
        <dbReference type="ChEBI" id="CHEBI:61977"/>
        <dbReference type="ChEBI" id="CHEBI:456216"/>
        <dbReference type="EC" id="2.7.11.1"/>
    </reaction>
</comment>
<evidence type="ECO:0000256" key="6">
    <source>
        <dbReference type="ARBA" id="ARBA00022527"/>
    </source>
</evidence>
<sequence>MKDGLNIPSLPSPHDRYSLEKKLGTGIFGEVHKAKDSQAAGKAVAIEIQIITEENESHIQEEYRILRDFTKHPNVVDFYGVFCDKSEYSKKIWFAVEFCDYGSVIDIVRKLKAADKKMSEEHIAYILKYTIKAVSYLHDNKIIYRNLRCSNILINKDGEVKLTDFSLSCKLNDNQDKTKLSIGSPSWMAPEVVTGGEEGYDNRADVWSLGISTIEMVDGKAPFENMHPTRALFQIVRNPPPSVAKPSMSSNDINDFITECLEKNPEHRPFMAELEEHPFIQSVPENDFHLSTELKMLAADLIEKETPYTIKERIIKNGLLTTEGKEEPETMQVEDLAALEYLSEDNILCELQIKYQKGSFMSFVGDVLLILNPNTHEDIYGEEYHKKYECKSRSDNEPHIFAVADSAHQDAIHHNEPQYIIFSGESKSGKSTYMMHALSHLTHLGAMKNNTGERIQKAAKVVQACISAATPINSNSTRGILQIQVTYGTSAKLSGAIFWLYQLEKWRVSSTDMNHANFNLLYYFYDALEANNRLDEFYLERNRNHRYLRVLDEPTRGPRDVRETPRENVKCYNEFVENLKILDWEEEDIKFLETVLAAILLLGNVRFRDGKNGSAEIENVEEAKKVAKLLSLEEVKFLWALLNYCLIENGTAVKRKHATDEARDARDTLASALYKRLVDWLINVINAKLSFMRSVFGDKFSVSLIDMFGFECYHRNRLEQLIVNTTNEQIQFLYNQRMFVWEMQEAAEEEITTIALRFYDNKNSVDQLMGKPLGIFHILDEASRISSGQEHIMNTIKTKCRGPYVKISGNHEFSVAHYTGKVNYDAREMADKNKDFLPPEMIETMRASTNLTLQQLFKNKLTKTGNLTAASNQSPAAGPSRSKSEKEMENIKARKFNTISKGQYSQIRRMRTAAATYRATSLELLKQLSVGAGSGGTHYVRCIRTDLNDNPRSFQTELVRQQLRALAILDTAKARQHGFPCRVPFAEFIRRYRFLAFDFDENVDETADNCRLLLIRLKMEGWELGKTKVFLKYYNEEFLSRLYEVQVKKIVKVQSMMRCFLAKRNAIKNKSKNLHIQELKKQQSLNVSEEEAALRIQKAYRGYIVRKAYQPLVNKTTGEIDEETSSFLKRFAMKWKSRSIFQVLLQYRALRYQDLVNYSQQVHIYNQAVVEGLLNTSSSIDLDRVDPHAKEKIFLGSGPPTVWKLPFRMDQIQFYDTSHMCDPTVKNTDTFASPYDSDSEQWDEPLKRRCSAVQTEPIKTSTSTQTLITVPFCRDPSQPVPTLPPDESEIYTRRESFSKPVIYKRPPNLSPQGYYQPPAPWSSGGDDTNILENSAGRRASYGRGNFALDKSDLPNPISELQALAKSSRDSRDEDDDEPPFNFQAMLKKTPKNRASMKRHGEAHNDYHGDTRNSPNSRYVTTSYGAPVSRKHIISPSDATVVSPTDSVASNRLQPKHEYERVSRDFDDSDFEKKSSQQSRGYVDNKDETETFQLAPGITVEGSVADL</sequence>
<keyword evidence="11" id="KW-0418">Kinase</keyword>
<dbReference type="InterPro" id="IPR000048">
    <property type="entry name" value="IQ_motif_EF-hand-BS"/>
</dbReference>
<dbReference type="Gene3D" id="1.10.510.10">
    <property type="entry name" value="Transferase(Phosphotransferase) domain 1"/>
    <property type="match status" value="1"/>
</dbReference>
<dbReference type="Pfam" id="PF00063">
    <property type="entry name" value="Myosin_head"/>
    <property type="match status" value="1"/>
</dbReference>
<keyword evidence="8" id="KW-0808">Transferase</keyword>
<evidence type="ECO:0000256" key="17">
    <source>
        <dbReference type="ARBA" id="ARBA00023273"/>
    </source>
</evidence>
<dbReference type="GO" id="GO:0004674">
    <property type="term" value="F:protein serine/threonine kinase activity"/>
    <property type="evidence" value="ECO:0007669"/>
    <property type="project" value="UniProtKB-KW"/>
</dbReference>
<dbReference type="InterPro" id="IPR036961">
    <property type="entry name" value="Kinesin_motor_dom_sf"/>
</dbReference>
<dbReference type="PANTHER" id="PTHR46256">
    <property type="entry name" value="AGAP011099-PA"/>
    <property type="match status" value="1"/>
</dbReference>
<dbReference type="Pfam" id="PF00069">
    <property type="entry name" value="Pkinase"/>
    <property type="match status" value="1"/>
</dbReference>
<dbReference type="EMBL" id="CAKOGL010000027">
    <property type="protein sequence ID" value="CAH2104946.1"/>
    <property type="molecule type" value="Genomic_DNA"/>
</dbReference>
<evidence type="ECO:0000256" key="10">
    <source>
        <dbReference type="ARBA" id="ARBA00022741"/>
    </source>
</evidence>
<dbReference type="InterPro" id="IPR027417">
    <property type="entry name" value="P-loop_NTPase"/>
</dbReference>
<evidence type="ECO:0000313" key="25">
    <source>
        <dbReference type="EMBL" id="CAH2104946.1"/>
    </source>
</evidence>
<keyword evidence="17" id="KW-0966">Cell projection</keyword>
<comment type="similarity">
    <text evidence="21">Belongs to the TRAFAC class myosin-kinesin ATPase superfamily. Myosin family.</text>
</comment>
<dbReference type="Gene3D" id="1.20.5.190">
    <property type="match status" value="1"/>
</dbReference>
<dbReference type="PROSITE" id="PS50096">
    <property type="entry name" value="IQ"/>
    <property type="match status" value="1"/>
</dbReference>
<keyword evidence="16" id="KW-0206">Cytoskeleton</keyword>
<dbReference type="InterPro" id="IPR001609">
    <property type="entry name" value="Myosin_head_motor_dom-like"/>
</dbReference>
<evidence type="ECO:0000256" key="12">
    <source>
        <dbReference type="ARBA" id="ARBA00022840"/>
    </source>
</evidence>
<comment type="caution">
    <text evidence="21">Lacks conserved residue(s) required for the propagation of feature annotation.</text>
</comment>
<dbReference type="SUPFAM" id="SSF56112">
    <property type="entry name" value="Protein kinase-like (PK-like)"/>
    <property type="match status" value="1"/>
</dbReference>
<keyword evidence="13 21" id="KW-0518">Myosin</keyword>
<dbReference type="GO" id="GO:0042995">
    <property type="term" value="C:cell projection"/>
    <property type="evidence" value="ECO:0007669"/>
    <property type="project" value="UniProtKB-SubCell"/>
</dbReference>
<evidence type="ECO:0000256" key="2">
    <source>
        <dbReference type="ARBA" id="ARBA00004316"/>
    </source>
</evidence>
<evidence type="ECO:0000256" key="20">
    <source>
        <dbReference type="ARBA" id="ARBA00048679"/>
    </source>
</evidence>
<evidence type="ECO:0000256" key="5">
    <source>
        <dbReference type="ARBA" id="ARBA00022490"/>
    </source>
</evidence>
<evidence type="ECO:0000256" key="8">
    <source>
        <dbReference type="ARBA" id="ARBA00022679"/>
    </source>
</evidence>
<evidence type="ECO:0000256" key="16">
    <source>
        <dbReference type="ARBA" id="ARBA00023212"/>
    </source>
</evidence>
<dbReference type="EC" id="2.7.11.1" evidence="4"/>
<dbReference type="GO" id="GO:0007601">
    <property type="term" value="P:visual perception"/>
    <property type="evidence" value="ECO:0007669"/>
    <property type="project" value="UniProtKB-KW"/>
</dbReference>
<dbReference type="Gene3D" id="1.20.58.530">
    <property type="match status" value="1"/>
</dbReference>
<dbReference type="PROSITE" id="PS50011">
    <property type="entry name" value="PROTEIN_KINASE_DOM"/>
    <property type="match status" value="1"/>
</dbReference>
<comment type="caution">
    <text evidence="25">The sequence shown here is derived from an EMBL/GenBank/DDBJ whole genome shotgun (WGS) entry which is preliminary data.</text>
</comment>
<feature type="compositionally biased region" description="Basic residues" evidence="22">
    <location>
        <begin position="1388"/>
        <end position="1397"/>
    </location>
</feature>
<evidence type="ECO:0000256" key="22">
    <source>
        <dbReference type="SAM" id="MobiDB-lite"/>
    </source>
</evidence>
<dbReference type="PANTHER" id="PTHR46256:SF2">
    <property type="entry name" value="NEITHER INACTIVATION NOR AFTERPOTENTIAL PROTEIN C"/>
    <property type="match status" value="1"/>
</dbReference>
<keyword evidence="15 21" id="KW-0009">Actin-binding</keyword>
<feature type="compositionally biased region" description="Basic and acidic residues" evidence="22">
    <location>
        <begin position="1454"/>
        <end position="1474"/>
    </location>
</feature>
<evidence type="ECO:0000256" key="4">
    <source>
        <dbReference type="ARBA" id="ARBA00012513"/>
    </source>
</evidence>
<evidence type="ECO:0000256" key="19">
    <source>
        <dbReference type="ARBA" id="ARBA00047899"/>
    </source>
</evidence>
<dbReference type="Proteomes" id="UP001153954">
    <property type="component" value="Unassembled WGS sequence"/>
</dbReference>
<dbReference type="GO" id="GO:0030832">
    <property type="term" value="P:regulation of actin filament length"/>
    <property type="evidence" value="ECO:0007669"/>
    <property type="project" value="TreeGrafter"/>
</dbReference>
<accession>A0AAU9V437</accession>
<dbReference type="InterPro" id="IPR000719">
    <property type="entry name" value="Prot_kinase_dom"/>
</dbReference>
<dbReference type="Pfam" id="PF00612">
    <property type="entry name" value="IQ"/>
    <property type="match status" value="1"/>
</dbReference>
<evidence type="ECO:0000256" key="9">
    <source>
        <dbReference type="ARBA" id="ARBA00022737"/>
    </source>
</evidence>
<dbReference type="PROSITE" id="PS51456">
    <property type="entry name" value="MYOSIN_MOTOR"/>
    <property type="match status" value="1"/>
</dbReference>
<keyword evidence="9" id="KW-0677">Repeat</keyword>
<dbReference type="Gene3D" id="1.10.10.820">
    <property type="match status" value="1"/>
</dbReference>
<proteinExistence type="inferred from homology"/>
<feature type="domain" description="Protein kinase" evidence="23">
    <location>
        <begin position="17"/>
        <end position="280"/>
    </location>
</feature>
<dbReference type="GO" id="GO:0005524">
    <property type="term" value="F:ATP binding"/>
    <property type="evidence" value="ECO:0007669"/>
    <property type="project" value="UniProtKB-UniRule"/>
</dbReference>
<feature type="region of interest" description="Disordered" evidence="22">
    <location>
        <begin position="1434"/>
        <end position="1487"/>
    </location>
</feature>
<keyword evidence="14 21" id="KW-0505">Motor protein</keyword>
<dbReference type="GO" id="GO:0003779">
    <property type="term" value="F:actin binding"/>
    <property type="evidence" value="ECO:0007669"/>
    <property type="project" value="UniProtKB-KW"/>
</dbReference>
<dbReference type="CDD" id="cd23767">
    <property type="entry name" value="IQCD"/>
    <property type="match status" value="1"/>
</dbReference>
<comment type="catalytic activity">
    <reaction evidence="20">
        <text>L-seryl-[protein] + ATP = O-phospho-L-seryl-[protein] + ADP + H(+)</text>
        <dbReference type="Rhea" id="RHEA:17989"/>
        <dbReference type="Rhea" id="RHEA-COMP:9863"/>
        <dbReference type="Rhea" id="RHEA-COMP:11604"/>
        <dbReference type="ChEBI" id="CHEBI:15378"/>
        <dbReference type="ChEBI" id="CHEBI:29999"/>
        <dbReference type="ChEBI" id="CHEBI:30616"/>
        <dbReference type="ChEBI" id="CHEBI:83421"/>
        <dbReference type="ChEBI" id="CHEBI:456216"/>
        <dbReference type="EC" id="2.7.11.1"/>
    </reaction>
</comment>
<feature type="binding site" evidence="21">
    <location>
        <begin position="424"/>
        <end position="431"/>
    </location>
    <ligand>
        <name>ATP</name>
        <dbReference type="ChEBI" id="CHEBI:30616"/>
    </ligand>
</feature>